<comment type="catalytic activity">
    <reaction evidence="2">
        <text>L-homoserine + acetyl-CoA = O-acetyl-L-homoserine + CoA</text>
        <dbReference type="Rhea" id="RHEA:13701"/>
        <dbReference type="ChEBI" id="CHEBI:57287"/>
        <dbReference type="ChEBI" id="CHEBI:57288"/>
        <dbReference type="ChEBI" id="CHEBI:57476"/>
        <dbReference type="ChEBI" id="CHEBI:57716"/>
        <dbReference type="EC" id="2.3.1.31"/>
    </reaction>
</comment>
<keyword evidence="6" id="KW-1185">Reference proteome</keyword>
<dbReference type="PANTHER" id="PTHR32268:SF11">
    <property type="entry name" value="HOMOSERINE O-ACETYLTRANSFERASE"/>
    <property type="match status" value="1"/>
</dbReference>
<dbReference type="UniPathway" id="UPA00051">
    <property type="reaction ID" value="UER00074"/>
</dbReference>
<reference evidence="5 6" key="2">
    <citation type="journal article" date="2016" name="ISME J.">
        <title>Characterization of the first cultured representative of Verrucomicrobia subdivision 5 indicates the proposal of a novel phylum.</title>
        <authorList>
            <person name="Spring S."/>
            <person name="Bunk B."/>
            <person name="Sproer C."/>
            <person name="Schumann P."/>
            <person name="Rohde M."/>
            <person name="Tindall B.J."/>
            <person name="Klenk H.P."/>
        </authorList>
    </citation>
    <scope>NUCLEOTIDE SEQUENCE [LARGE SCALE GENOMIC DNA]</scope>
    <source>
        <strain evidence="5 6">L21-Fru-AB</strain>
    </source>
</reference>
<keyword evidence="2" id="KW-0963">Cytoplasm</keyword>
<dbReference type="STRING" id="1307763.L21SP4_00976"/>
<dbReference type="NCBIfam" id="NF001209">
    <property type="entry name" value="PRK00175.1"/>
    <property type="match status" value="1"/>
</dbReference>
<comment type="caution">
    <text evidence="2">Lacks conserved residue(s) required for the propagation of feature annotation.</text>
</comment>
<evidence type="ECO:0000259" key="4">
    <source>
        <dbReference type="Pfam" id="PF00561"/>
    </source>
</evidence>
<keyword evidence="2" id="KW-0486">Methionine biosynthesis</keyword>
<dbReference type="PANTHER" id="PTHR32268">
    <property type="entry name" value="HOMOSERINE O-ACETYLTRANSFERASE"/>
    <property type="match status" value="1"/>
</dbReference>
<dbReference type="RefSeq" id="WP_052881591.1">
    <property type="nucleotide sequence ID" value="NZ_CP010904.1"/>
</dbReference>
<accession>A0A0G3ECK1</accession>
<dbReference type="NCBIfam" id="TIGR01392">
    <property type="entry name" value="homoserO_Ac_trn"/>
    <property type="match status" value="1"/>
</dbReference>
<dbReference type="InterPro" id="IPR008220">
    <property type="entry name" value="HAT_MetX-like"/>
</dbReference>
<keyword evidence="2" id="KW-0028">Amino-acid biosynthesis</keyword>
<dbReference type="InterPro" id="IPR000073">
    <property type="entry name" value="AB_hydrolase_1"/>
</dbReference>
<comment type="subcellular location">
    <subcellularLocation>
        <location evidence="2">Cytoplasm</location>
    </subcellularLocation>
</comment>
<feature type="domain" description="AB hydrolase-1" evidence="4">
    <location>
        <begin position="47"/>
        <end position="368"/>
    </location>
</feature>
<comment type="pathway">
    <text evidence="2">Amino-acid biosynthesis; L-methionine biosynthesis via de novo pathway; O-acetyl-L-homoserine from L-homoserine: step 1/1.</text>
</comment>
<feature type="active site" description="Nucleophile" evidence="2 3">
    <location>
        <position position="161"/>
    </location>
</feature>
<comment type="function">
    <text evidence="2">Transfers an acetyl group from acetyl-CoA to L-homoserine, forming acetyl-L-homoserine.</text>
</comment>
<feature type="binding site" evidence="2">
    <location>
        <position position="362"/>
    </location>
    <ligand>
        <name>substrate</name>
    </ligand>
</feature>
<evidence type="ECO:0000313" key="5">
    <source>
        <dbReference type="EMBL" id="AKJ64236.1"/>
    </source>
</evidence>
<dbReference type="GO" id="GO:0009092">
    <property type="term" value="P:homoserine metabolic process"/>
    <property type="evidence" value="ECO:0007669"/>
    <property type="project" value="TreeGrafter"/>
</dbReference>
<dbReference type="EMBL" id="CP010904">
    <property type="protein sequence ID" value="AKJ64236.1"/>
    <property type="molecule type" value="Genomic_DNA"/>
</dbReference>
<keyword evidence="1 2" id="KW-0808">Transferase</keyword>
<evidence type="ECO:0000256" key="1">
    <source>
        <dbReference type="ARBA" id="ARBA00022679"/>
    </source>
</evidence>
<keyword evidence="2 5" id="KW-0012">Acyltransferase</keyword>
<feature type="active site" evidence="2 3">
    <location>
        <position position="328"/>
    </location>
</feature>
<dbReference type="GO" id="GO:0005737">
    <property type="term" value="C:cytoplasm"/>
    <property type="evidence" value="ECO:0007669"/>
    <property type="project" value="UniProtKB-SubCell"/>
</dbReference>
<evidence type="ECO:0000256" key="2">
    <source>
        <dbReference type="HAMAP-Rule" id="MF_00296"/>
    </source>
</evidence>
<dbReference type="Gene3D" id="3.40.50.1820">
    <property type="entry name" value="alpha/beta hydrolase"/>
    <property type="match status" value="1"/>
</dbReference>
<evidence type="ECO:0000256" key="3">
    <source>
        <dbReference type="PIRSR" id="PIRSR000443-1"/>
    </source>
</evidence>
<dbReference type="SUPFAM" id="SSF53474">
    <property type="entry name" value="alpha/beta-Hydrolases"/>
    <property type="match status" value="1"/>
</dbReference>
<dbReference type="AlphaFoldDB" id="A0A0G3ECK1"/>
<evidence type="ECO:0000313" key="6">
    <source>
        <dbReference type="Proteomes" id="UP000035268"/>
    </source>
</evidence>
<dbReference type="Gene3D" id="1.10.1740.110">
    <property type="match status" value="1"/>
</dbReference>
<feature type="active site" evidence="2 3">
    <location>
        <position position="361"/>
    </location>
</feature>
<dbReference type="KEGG" id="vbl:L21SP4_00976"/>
<dbReference type="InterPro" id="IPR029058">
    <property type="entry name" value="AB_hydrolase_fold"/>
</dbReference>
<proteinExistence type="inferred from homology"/>
<dbReference type="HAMAP" id="MF_00296">
    <property type="entry name" value="MetX_acyltransf"/>
    <property type="match status" value="1"/>
</dbReference>
<dbReference type="EC" id="2.3.1.31" evidence="2"/>
<dbReference type="PIRSF" id="PIRSF000443">
    <property type="entry name" value="Homoser_Ac_trans"/>
    <property type="match status" value="1"/>
</dbReference>
<dbReference type="Pfam" id="PF00561">
    <property type="entry name" value="Abhydrolase_1"/>
    <property type="match status" value="1"/>
</dbReference>
<name>A0A0G3ECK1_9BACT</name>
<comment type="subunit">
    <text evidence="2">Homodimer.</text>
</comment>
<dbReference type="GO" id="GO:0009086">
    <property type="term" value="P:methionine biosynthetic process"/>
    <property type="evidence" value="ECO:0007669"/>
    <property type="project" value="UniProtKB-UniRule"/>
</dbReference>
<gene>
    <name evidence="5" type="primary">metX</name>
    <name evidence="2" type="synonym">metXA</name>
    <name evidence="5" type="ORF">L21SP4_00976</name>
</gene>
<dbReference type="OrthoDB" id="9800754at2"/>
<dbReference type="PATRIC" id="fig|1609981.3.peg.1026"/>
<dbReference type="Proteomes" id="UP000035268">
    <property type="component" value="Chromosome"/>
</dbReference>
<dbReference type="GO" id="GO:0004414">
    <property type="term" value="F:homoserine O-acetyltransferase activity"/>
    <property type="evidence" value="ECO:0007669"/>
    <property type="project" value="UniProtKB-UniRule"/>
</dbReference>
<feature type="binding site" evidence="2">
    <location>
        <position position="230"/>
    </location>
    <ligand>
        <name>substrate</name>
    </ligand>
</feature>
<reference evidence="6" key="1">
    <citation type="submission" date="2015-02" db="EMBL/GenBank/DDBJ databases">
        <title>Description and complete genome sequence of the first cultured representative of the subdivision 5 of the Verrucomicrobia phylum.</title>
        <authorList>
            <person name="Spring S."/>
            <person name="Bunk B."/>
            <person name="Sproer C."/>
            <person name="Klenk H.-P."/>
        </authorList>
    </citation>
    <scope>NUCLEOTIDE SEQUENCE [LARGE SCALE GENOMIC DNA]</scope>
    <source>
        <strain evidence="6">L21-Fru-AB</strain>
    </source>
</reference>
<comment type="similarity">
    <text evidence="2">Belongs to the AB hydrolase superfamily. MetX family.</text>
</comment>
<sequence>MSEVETRFFTFGEEAGDRLELQPGGRFGPVTLAYETYGELNADRSNAVLLFHALTGSQHAAGFNPSVPGVESLWNHECRQGWWDDFIGPGRALDTDRFFVICANYFGGCYGSTGPSSLNPETGKPYGSAFPKFGANDIVNTQVRLLNHLGIERLYAAAGASLGGLLTQNLAVRFPELCERFVLLGCALEISTLTRAHNFEQILAIENDPNFNEGDYYGGPSPERGLALARIIGHKTYVSLSTIEERARDECIQRDEELSWYQVRRPLESYLLHQGRKLLSRFDANTYLHLMAAWSDYDLLRDAERESYGDLFAPCRHQRYMIFSIDSDVCFYPEEQEKMHHTLVKHRVASEHLTVHSDRGHDSFLLEPDLYTHHIRRFLESG</sequence>
<protein>
    <recommendedName>
        <fullName evidence="2">Homoserine O-acetyltransferase</fullName>
        <shortName evidence="2">HAT</shortName>
        <ecNumber evidence="2">2.3.1.31</ecNumber>
    </recommendedName>
    <alternativeName>
        <fullName evidence="2">Homoserine transacetylase</fullName>
        <shortName evidence="2">HTA</shortName>
    </alternativeName>
</protein>
<organism evidence="5 6">
    <name type="scientific">Kiritimatiella glycovorans</name>
    <dbReference type="NCBI Taxonomy" id="1307763"/>
    <lineage>
        <taxon>Bacteria</taxon>
        <taxon>Pseudomonadati</taxon>
        <taxon>Kiritimatiellota</taxon>
        <taxon>Kiritimatiellia</taxon>
        <taxon>Kiritimatiellales</taxon>
        <taxon>Kiritimatiellaceae</taxon>
        <taxon>Kiritimatiella</taxon>
    </lineage>
</organism>